<dbReference type="Proteomes" id="UP000046393">
    <property type="component" value="Unplaced"/>
</dbReference>
<feature type="transmembrane region" description="Helical" evidence="5">
    <location>
        <begin position="274"/>
        <end position="299"/>
    </location>
</feature>
<dbReference type="PROSITE" id="PS50262">
    <property type="entry name" value="G_PROTEIN_RECEP_F1_2"/>
    <property type="match status" value="1"/>
</dbReference>
<dbReference type="WBParaSite" id="SMUV_0000059801-mRNA-1">
    <property type="protein sequence ID" value="SMUV_0000059801-mRNA-1"/>
    <property type="gene ID" value="SMUV_0000059801"/>
</dbReference>
<organism evidence="7 8">
    <name type="scientific">Syphacia muris</name>
    <dbReference type="NCBI Taxonomy" id="451379"/>
    <lineage>
        <taxon>Eukaryota</taxon>
        <taxon>Metazoa</taxon>
        <taxon>Ecdysozoa</taxon>
        <taxon>Nematoda</taxon>
        <taxon>Chromadorea</taxon>
        <taxon>Rhabditida</taxon>
        <taxon>Spirurina</taxon>
        <taxon>Oxyuridomorpha</taxon>
        <taxon>Oxyuroidea</taxon>
        <taxon>Oxyuridae</taxon>
        <taxon>Syphacia</taxon>
    </lineage>
</organism>
<feature type="transmembrane region" description="Helical" evidence="5">
    <location>
        <begin position="320"/>
        <end position="348"/>
    </location>
</feature>
<keyword evidence="2 5" id="KW-0812">Transmembrane</keyword>
<sequence length="450" mass="51570">MHIYMYIYMHYRGRLENSMNAESKLPQLTIETRLALQHYGITALKLRRQLNQYLEKVFKWSQIGVNIKYGLTCLIALITLILTLLLLKTWKHLSTATVLFVFNILFSNLLFILSFLCLFADLFVLMWGPDPALAIAESMNTHLFAKNQFVKHLLQESLYSLAQNGSLLGLINLLVLVLVVIRRSMIGKPIHLSKRCVVTVFGLFWLVLFTSHIAFSLLQLSAITNIDEIFHCLNIFSNLSLENPVSTYEDIGSKCDDVAPFYKFGAYLLRGHTIFTLILLGVSLIIFTITLGCHWHIRTQQLLVENNRLRDQAPHRRRELLFNTLILSITVYFVSVLGQSFIELAVLWLRDREKVARLALWYQLAQIAAFADPLLNPILVTLRTPLLQRKVALVTVADRYRNPTNDDVITSIKPLYDAIKLMFQLLCTKHLSRSPSSKGRSSLLQHNSVV</sequence>
<dbReference type="GO" id="GO:0016020">
    <property type="term" value="C:membrane"/>
    <property type="evidence" value="ECO:0007669"/>
    <property type="project" value="UniProtKB-SubCell"/>
</dbReference>
<evidence type="ECO:0000259" key="6">
    <source>
        <dbReference type="PROSITE" id="PS50262"/>
    </source>
</evidence>
<evidence type="ECO:0000256" key="3">
    <source>
        <dbReference type="ARBA" id="ARBA00022989"/>
    </source>
</evidence>
<proteinExistence type="predicted"/>
<dbReference type="Gene3D" id="1.20.1070.10">
    <property type="entry name" value="Rhodopsin 7-helix transmembrane proteins"/>
    <property type="match status" value="1"/>
</dbReference>
<dbReference type="AlphaFoldDB" id="A0A0N5A932"/>
<evidence type="ECO:0000256" key="2">
    <source>
        <dbReference type="ARBA" id="ARBA00022692"/>
    </source>
</evidence>
<keyword evidence="4 5" id="KW-0472">Membrane</keyword>
<evidence type="ECO:0000256" key="4">
    <source>
        <dbReference type="ARBA" id="ARBA00023136"/>
    </source>
</evidence>
<keyword evidence="7" id="KW-1185">Reference proteome</keyword>
<name>A0A0N5A932_9BILA</name>
<feature type="transmembrane region" description="Helical" evidence="5">
    <location>
        <begin position="99"/>
        <end position="127"/>
    </location>
</feature>
<comment type="subcellular location">
    <subcellularLocation>
        <location evidence="1">Membrane</location>
    </subcellularLocation>
</comment>
<evidence type="ECO:0000256" key="1">
    <source>
        <dbReference type="ARBA" id="ARBA00004370"/>
    </source>
</evidence>
<evidence type="ECO:0000256" key="5">
    <source>
        <dbReference type="SAM" id="Phobius"/>
    </source>
</evidence>
<dbReference type="InterPro" id="IPR017452">
    <property type="entry name" value="GPCR_Rhodpsn_7TM"/>
</dbReference>
<evidence type="ECO:0000313" key="7">
    <source>
        <dbReference type="Proteomes" id="UP000046393"/>
    </source>
</evidence>
<protein>
    <submittedName>
        <fullName evidence="8">G_PROTEIN_RECEP_F1_2 domain-containing protein</fullName>
    </submittedName>
</protein>
<feature type="domain" description="G-protein coupled receptors family 1 profile" evidence="6">
    <location>
        <begin position="79"/>
        <end position="380"/>
    </location>
</feature>
<feature type="transmembrane region" description="Helical" evidence="5">
    <location>
        <begin position="67"/>
        <end position="87"/>
    </location>
</feature>
<keyword evidence="3 5" id="KW-1133">Transmembrane helix</keyword>
<accession>A0A0N5A932</accession>
<evidence type="ECO:0000313" key="8">
    <source>
        <dbReference type="WBParaSite" id="SMUV_0000059801-mRNA-1"/>
    </source>
</evidence>
<feature type="transmembrane region" description="Helical" evidence="5">
    <location>
        <begin position="167"/>
        <end position="185"/>
    </location>
</feature>
<feature type="transmembrane region" description="Helical" evidence="5">
    <location>
        <begin position="197"/>
        <end position="218"/>
    </location>
</feature>
<reference evidence="8" key="1">
    <citation type="submission" date="2017-02" db="UniProtKB">
        <authorList>
            <consortium name="WormBaseParasite"/>
        </authorList>
    </citation>
    <scope>IDENTIFICATION</scope>
</reference>